<keyword evidence="1" id="KW-0472">Membrane</keyword>
<keyword evidence="1" id="KW-1133">Transmembrane helix</keyword>
<sequence>MLSGFLKDKIDAIHEEKSEAAEDPTKKAAYLLGHCNFLTFNNQIISHLPLSTHTLSFIVGHLSMQKKGALNYYLIIPLTIFLLIDVIYNYLNCSGVFTIIPLFLGLILGIGWGYLNRNTIDKITTGKEECTADKQNLAFNCKRRGL</sequence>
<evidence type="ECO:0000256" key="1">
    <source>
        <dbReference type="SAM" id="Phobius"/>
    </source>
</evidence>
<dbReference type="AlphaFoldDB" id="A0A6C0B6H2"/>
<keyword evidence="1" id="KW-0812">Transmembrane</keyword>
<evidence type="ECO:0000313" key="2">
    <source>
        <dbReference type="EMBL" id="QHS87652.1"/>
    </source>
</evidence>
<proteinExistence type="predicted"/>
<feature type="transmembrane region" description="Helical" evidence="1">
    <location>
        <begin position="96"/>
        <end position="115"/>
    </location>
</feature>
<feature type="transmembrane region" description="Helical" evidence="1">
    <location>
        <begin position="70"/>
        <end position="90"/>
    </location>
</feature>
<reference evidence="2" key="1">
    <citation type="journal article" date="2020" name="Nature">
        <title>Giant virus diversity and host interactions through global metagenomics.</title>
        <authorList>
            <person name="Schulz F."/>
            <person name="Roux S."/>
            <person name="Paez-Espino D."/>
            <person name="Jungbluth S."/>
            <person name="Walsh D.A."/>
            <person name="Denef V.J."/>
            <person name="McMahon K.D."/>
            <person name="Konstantinidis K.T."/>
            <person name="Eloe-Fadrosh E.A."/>
            <person name="Kyrpides N.C."/>
            <person name="Woyke T."/>
        </authorList>
    </citation>
    <scope>NUCLEOTIDE SEQUENCE</scope>
    <source>
        <strain evidence="2">GVMAG-M-3300010157-4</strain>
    </source>
</reference>
<name>A0A6C0B6H2_9ZZZZ</name>
<organism evidence="2">
    <name type="scientific">viral metagenome</name>
    <dbReference type="NCBI Taxonomy" id="1070528"/>
    <lineage>
        <taxon>unclassified sequences</taxon>
        <taxon>metagenomes</taxon>
        <taxon>organismal metagenomes</taxon>
    </lineage>
</organism>
<dbReference type="EMBL" id="MN739084">
    <property type="protein sequence ID" value="QHS87652.1"/>
    <property type="molecule type" value="Genomic_DNA"/>
</dbReference>
<protein>
    <submittedName>
        <fullName evidence="2">Uncharacterized protein</fullName>
    </submittedName>
</protein>
<accession>A0A6C0B6H2</accession>